<keyword evidence="6 9" id="KW-0812">Transmembrane</keyword>
<dbReference type="PROSITE" id="PS50928">
    <property type="entry name" value="ABC_TM1"/>
    <property type="match status" value="1"/>
</dbReference>
<feature type="transmembrane region" description="Helical" evidence="9">
    <location>
        <begin position="29"/>
        <end position="49"/>
    </location>
</feature>
<dbReference type="InterPro" id="IPR051408">
    <property type="entry name" value="Phosphate_transprt_permease"/>
</dbReference>
<evidence type="ECO:0000313" key="11">
    <source>
        <dbReference type="EMBL" id="CAB4605886.1"/>
    </source>
</evidence>
<evidence type="ECO:0000313" key="15">
    <source>
        <dbReference type="EMBL" id="CAB5037132.1"/>
    </source>
</evidence>
<organism evidence="15">
    <name type="scientific">freshwater metagenome</name>
    <dbReference type="NCBI Taxonomy" id="449393"/>
    <lineage>
        <taxon>unclassified sequences</taxon>
        <taxon>metagenomes</taxon>
        <taxon>ecological metagenomes</taxon>
    </lineage>
</organism>
<dbReference type="PANTHER" id="PTHR42922:SF1">
    <property type="entry name" value="PHOSPHATE TRANSPORT SYSTEM PERMEASE PROTEIN PSTA"/>
    <property type="match status" value="1"/>
</dbReference>
<feature type="transmembrane region" description="Helical" evidence="9">
    <location>
        <begin position="208"/>
        <end position="226"/>
    </location>
</feature>
<evidence type="ECO:0000313" key="12">
    <source>
        <dbReference type="EMBL" id="CAB4680933.1"/>
    </source>
</evidence>
<evidence type="ECO:0000256" key="3">
    <source>
        <dbReference type="ARBA" id="ARBA00022448"/>
    </source>
</evidence>
<feature type="transmembrane region" description="Helical" evidence="9">
    <location>
        <begin position="140"/>
        <end position="167"/>
    </location>
</feature>
<reference evidence="15" key="1">
    <citation type="submission" date="2020-05" db="EMBL/GenBank/DDBJ databases">
        <authorList>
            <person name="Chiriac C."/>
            <person name="Salcher M."/>
            <person name="Ghai R."/>
            <person name="Kavagutti S V."/>
        </authorList>
    </citation>
    <scope>NUCLEOTIDE SEQUENCE</scope>
</reference>
<dbReference type="CDD" id="cd06261">
    <property type="entry name" value="TM_PBP2"/>
    <property type="match status" value="1"/>
</dbReference>
<feature type="transmembrane region" description="Helical" evidence="9">
    <location>
        <begin position="255"/>
        <end position="276"/>
    </location>
</feature>
<proteinExistence type="inferred from homology"/>
<dbReference type="EMBL" id="CAFBLI010000095">
    <property type="protein sequence ID" value="CAB4873643.1"/>
    <property type="molecule type" value="Genomic_DNA"/>
</dbReference>
<gene>
    <name evidence="11" type="ORF">UFOPK1811_01121</name>
    <name evidence="12" type="ORF">UFOPK2360_00543</name>
    <name evidence="13" type="ORF">UFOPK2922_00644</name>
    <name evidence="14" type="ORF">UFOPK3306_01078</name>
    <name evidence="15" type="ORF">UFOPK4209_00541</name>
</gene>
<evidence type="ECO:0000256" key="8">
    <source>
        <dbReference type="ARBA" id="ARBA00023136"/>
    </source>
</evidence>
<dbReference type="InterPro" id="IPR005672">
    <property type="entry name" value="Phosphate_PstA"/>
</dbReference>
<dbReference type="EMBL" id="CAEZXH010000023">
    <property type="protein sequence ID" value="CAB4680933.1"/>
    <property type="molecule type" value="Genomic_DNA"/>
</dbReference>
<dbReference type="GO" id="GO:0035435">
    <property type="term" value="P:phosphate ion transmembrane transport"/>
    <property type="evidence" value="ECO:0007669"/>
    <property type="project" value="InterPro"/>
</dbReference>
<evidence type="ECO:0000313" key="14">
    <source>
        <dbReference type="EMBL" id="CAB4873643.1"/>
    </source>
</evidence>
<comment type="subcellular location">
    <subcellularLocation>
        <location evidence="1">Cell membrane</location>
        <topology evidence="1">Multi-pass membrane protein</topology>
    </subcellularLocation>
</comment>
<dbReference type="SUPFAM" id="SSF161098">
    <property type="entry name" value="MetI-like"/>
    <property type="match status" value="1"/>
</dbReference>
<sequence>MTTQLQNDFSTMKPNRPWRPTPRKMAEDFLVIAIAAVLSPVIVQFTGLAGISGNVLTFFVLSLVGSIGISYSRQGRKAVGNAVATSLIYSSFALVMLPLASILYTVISRGYQSLRINTFTQDMSLTQPEAAFDQGGALHAILGTLILVAIASAISVPLGILTGLYLTEIKGRAENLIRFLVQAMSGVPSIVAGLFIYSVIIIGSGGHYSGFAGALALSILMLPTVARTAEEVLKLIPNDLREAGVALGATQWRTVVMVVVPAARSGIITAIILGVARVAGETAPLLLTILGNNTTHFNPFDAPMSALPLYTFNLFRTGLNTAISRAWTGALVLMFIVLVLFIFARLGSGKKK</sequence>
<evidence type="ECO:0000256" key="1">
    <source>
        <dbReference type="ARBA" id="ARBA00004651"/>
    </source>
</evidence>
<comment type="similarity">
    <text evidence="2">Belongs to the binding-protein-dependent transport system permease family. CysTW subfamily.</text>
</comment>
<keyword evidence="5" id="KW-0592">Phosphate transport</keyword>
<dbReference type="Pfam" id="PF00528">
    <property type="entry name" value="BPD_transp_1"/>
    <property type="match status" value="1"/>
</dbReference>
<evidence type="ECO:0000259" key="10">
    <source>
        <dbReference type="PROSITE" id="PS50928"/>
    </source>
</evidence>
<feature type="domain" description="ABC transmembrane type-1" evidence="10">
    <location>
        <begin position="141"/>
        <end position="344"/>
    </location>
</feature>
<evidence type="ECO:0000256" key="5">
    <source>
        <dbReference type="ARBA" id="ARBA00022592"/>
    </source>
</evidence>
<evidence type="ECO:0000256" key="7">
    <source>
        <dbReference type="ARBA" id="ARBA00022989"/>
    </source>
</evidence>
<dbReference type="PANTHER" id="PTHR42922">
    <property type="entry name" value="PHOSPHATE TRANSPORT SYSTEM PERMEASE PROTEIN PSTA"/>
    <property type="match status" value="1"/>
</dbReference>
<dbReference type="EMBL" id="CAFBPY010000066">
    <property type="protein sequence ID" value="CAB5037132.1"/>
    <property type="molecule type" value="Genomic_DNA"/>
</dbReference>
<dbReference type="GO" id="GO:0005315">
    <property type="term" value="F:phosphate transmembrane transporter activity"/>
    <property type="evidence" value="ECO:0007669"/>
    <property type="project" value="InterPro"/>
</dbReference>
<evidence type="ECO:0000256" key="4">
    <source>
        <dbReference type="ARBA" id="ARBA00022475"/>
    </source>
</evidence>
<dbReference type="Gene3D" id="1.10.3720.10">
    <property type="entry name" value="MetI-like"/>
    <property type="match status" value="1"/>
</dbReference>
<dbReference type="InterPro" id="IPR000515">
    <property type="entry name" value="MetI-like"/>
</dbReference>
<feature type="transmembrane region" description="Helical" evidence="9">
    <location>
        <begin position="83"/>
        <end position="107"/>
    </location>
</feature>
<dbReference type="AlphaFoldDB" id="A0A6J7S896"/>
<dbReference type="EMBL" id="CAEZUJ010000056">
    <property type="protein sequence ID" value="CAB4605886.1"/>
    <property type="molecule type" value="Genomic_DNA"/>
</dbReference>
<feature type="transmembrane region" description="Helical" evidence="9">
    <location>
        <begin position="326"/>
        <end position="346"/>
    </location>
</feature>
<evidence type="ECO:0000256" key="6">
    <source>
        <dbReference type="ARBA" id="ARBA00022692"/>
    </source>
</evidence>
<keyword evidence="8 9" id="KW-0472">Membrane</keyword>
<feature type="transmembrane region" description="Helical" evidence="9">
    <location>
        <begin position="179"/>
        <end position="202"/>
    </location>
</feature>
<evidence type="ECO:0000256" key="9">
    <source>
        <dbReference type="SAM" id="Phobius"/>
    </source>
</evidence>
<feature type="transmembrane region" description="Helical" evidence="9">
    <location>
        <begin position="55"/>
        <end position="71"/>
    </location>
</feature>
<keyword evidence="7 9" id="KW-1133">Transmembrane helix</keyword>
<dbReference type="NCBIfam" id="TIGR00974">
    <property type="entry name" value="3a0107s02c"/>
    <property type="match status" value="1"/>
</dbReference>
<accession>A0A6J7S896</accession>
<keyword evidence="3" id="KW-0813">Transport</keyword>
<evidence type="ECO:0000256" key="2">
    <source>
        <dbReference type="ARBA" id="ARBA00007069"/>
    </source>
</evidence>
<protein>
    <submittedName>
        <fullName evidence="15">Unannotated protein</fullName>
    </submittedName>
</protein>
<evidence type="ECO:0000313" key="13">
    <source>
        <dbReference type="EMBL" id="CAB4775797.1"/>
    </source>
</evidence>
<dbReference type="InterPro" id="IPR035906">
    <property type="entry name" value="MetI-like_sf"/>
</dbReference>
<name>A0A6J7S896_9ZZZZ</name>
<dbReference type="EMBL" id="CAEZZS010000022">
    <property type="protein sequence ID" value="CAB4775797.1"/>
    <property type="molecule type" value="Genomic_DNA"/>
</dbReference>
<keyword evidence="4" id="KW-1003">Cell membrane</keyword>
<dbReference type="GO" id="GO:0005886">
    <property type="term" value="C:plasma membrane"/>
    <property type="evidence" value="ECO:0007669"/>
    <property type="project" value="UniProtKB-SubCell"/>
</dbReference>